<reference evidence="2 3" key="1">
    <citation type="submission" date="2020-10" db="EMBL/GenBank/DDBJ databases">
        <title>Connecting structure to function with the recovery of over 1000 high-quality activated sludge metagenome-assembled genomes encoding full-length rRNA genes using long-read sequencing.</title>
        <authorList>
            <person name="Singleton C.M."/>
            <person name="Petriglieri F."/>
            <person name="Kristensen J.M."/>
            <person name="Kirkegaard R.H."/>
            <person name="Michaelsen T.Y."/>
            <person name="Andersen M.H."/>
            <person name="Karst S.M."/>
            <person name="Dueholm M.S."/>
            <person name="Nielsen P.H."/>
            <person name="Albertsen M."/>
        </authorList>
    </citation>
    <scope>NUCLEOTIDE SEQUENCE [LARGE SCALE GENOMIC DNA]</scope>
    <source>
        <strain evidence="2">OdNE_18-Q3-R46-58_MAXAC.008</strain>
    </source>
</reference>
<accession>A0A936K5D7</accession>
<dbReference type="AlphaFoldDB" id="A0A936K5D7"/>
<feature type="domain" description="2Fe-2S ferredoxin-type" evidence="1">
    <location>
        <begin position="2"/>
        <end position="93"/>
    </location>
</feature>
<dbReference type="SUPFAM" id="SSF54292">
    <property type="entry name" value="2Fe-2S ferredoxin-like"/>
    <property type="match status" value="1"/>
</dbReference>
<dbReference type="InterPro" id="IPR001041">
    <property type="entry name" value="2Fe-2S_ferredoxin-type"/>
</dbReference>
<organism evidence="2 3">
    <name type="scientific">Candidatus Geothrix odensensis</name>
    <dbReference type="NCBI Taxonomy" id="2954440"/>
    <lineage>
        <taxon>Bacteria</taxon>
        <taxon>Pseudomonadati</taxon>
        <taxon>Acidobacteriota</taxon>
        <taxon>Holophagae</taxon>
        <taxon>Holophagales</taxon>
        <taxon>Holophagaceae</taxon>
        <taxon>Geothrix</taxon>
    </lineage>
</organism>
<proteinExistence type="predicted"/>
<dbReference type="InterPro" id="IPR036010">
    <property type="entry name" value="2Fe-2S_ferredoxin-like_sf"/>
</dbReference>
<sequence>MHTIRFDGKTPGIAECDRETALLAASAKANVPLNHRCGGHARCGTCLVTVVEGAEHLSEKGGAESRVLLALKANPDQRLACQTWARGDVSVKY</sequence>
<dbReference type="EMBL" id="JADKCH010000001">
    <property type="protein sequence ID" value="MBK8571654.1"/>
    <property type="molecule type" value="Genomic_DNA"/>
</dbReference>
<evidence type="ECO:0000313" key="3">
    <source>
        <dbReference type="Proteomes" id="UP000709959"/>
    </source>
</evidence>
<name>A0A936K5D7_9BACT</name>
<evidence type="ECO:0000313" key="2">
    <source>
        <dbReference type="EMBL" id="MBK8571654.1"/>
    </source>
</evidence>
<dbReference type="InterPro" id="IPR012675">
    <property type="entry name" value="Beta-grasp_dom_sf"/>
</dbReference>
<dbReference type="PROSITE" id="PS51085">
    <property type="entry name" value="2FE2S_FER_2"/>
    <property type="match status" value="1"/>
</dbReference>
<dbReference type="Pfam" id="PF00111">
    <property type="entry name" value="Fer2"/>
    <property type="match status" value="1"/>
</dbReference>
<evidence type="ECO:0000259" key="1">
    <source>
        <dbReference type="PROSITE" id="PS51085"/>
    </source>
</evidence>
<comment type="caution">
    <text evidence="2">The sequence shown here is derived from an EMBL/GenBank/DDBJ whole genome shotgun (WGS) entry which is preliminary data.</text>
</comment>
<gene>
    <name evidence="2" type="ORF">IPN91_03215</name>
</gene>
<dbReference type="Gene3D" id="3.10.20.30">
    <property type="match status" value="1"/>
</dbReference>
<protein>
    <submittedName>
        <fullName evidence="2">(2Fe-2S)-binding protein</fullName>
    </submittedName>
</protein>
<dbReference type="Proteomes" id="UP000709959">
    <property type="component" value="Unassembled WGS sequence"/>
</dbReference>
<dbReference type="GO" id="GO:0051536">
    <property type="term" value="F:iron-sulfur cluster binding"/>
    <property type="evidence" value="ECO:0007669"/>
    <property type="project" value="InterPro"/>
</dbReference>
<dbReference type="CDD" id="cd00207">
    <property type="entry name" value="fer2"/>
    <property type="match status" value="1"/>
</dbReference>